<keyword evidence="6" id="KW-1185">Reference proteome</keyword>
<dbReference type="InterPro" id="IPR000424">
    <property type="entry name" value="Primosome_PriB/ssb"/>
</dbReference>
<dbReference type="RefSeq" id="WP_354664047.1">
    <property type="nucleotide sequence ID" value="NZ_JBEXAC010000004.1"/>
</dbReference>
<evidence type="ECO:0000313" key="5">
    <source>
        <dbReference type="EMBL" id="MET7001475.1"/>
    </source>
</evidence>
<dbReference type="CDD" id="cd04496">
    <property type="entry name" value="SSB_OBF"/>
    <property type="match status" value="1"/>
</dbReference>
<organism evidence="5 6">
    <name type="scientific">Chitinophaga defluvii</name>
    <dbReference type="NCBI Taxonomy" id="3163343"/>
    <lineage>
        <taxon>Bacteria</taxon>
        <taxon>Pseudomonadati</taxon>
        <taxon>Bacteroidota</taxon>
        <taxon>Chitinophagia</taxon>
        <taxon>Chitinophagales</taxon>
        <taxon>Chitinophagaceae</taxon>
        <taxon>Chitinophaga</taxon>
    </lineage>
</organism>
<evidence type="ECO:0000256" key="1">
    <source>
        <dbReference type="ARBA" id="ARBA00023125"/>
    </source>
</evidence>
<dbReference type="InterPro" id="IPR011344">
    <property type="entry name" value="ssDNA-bd"/>
</dbReference>
<dbReference type="SUPFAM" id="SSF50249">
    <property type="entry name" value="Nucleic acid-binding proteins"/>
    <property type="match status" value="1"/>
</dbReference>
<proteinExistence type="predicted"/>
<reference evidence="5 6" key="1">
    <citation type="submission" date="2024-06" db="EMBL/GenBank/DDBJ databases">
        <title>Chitinophaga defluvii sp. nov., isolated from municipal sewage.</title>
        <authorList>
            <person name="Zhang L."/>
        </authorList>
    </citation>
    <scope>NUCLEOTIDE SEQUENCE [LARGE SCALE GENOMIC DNA]</scope>
    <source>
        <strain evidence="5 6">H8</strain>
    </source>
</reference>
<evidence type="ECO:0000313" key="6">
    <source>
        <dbReference type="Proteomes" id="UP001549749"/>
    </source>
</evidence>
<dbReference type="InterPro" id="IPR012340">
    <property type="entry name" value="NA-bd_OB-fold"/>
</dbReference>
<dbReference type="Pfam" id="PF00436">
    <property type="entry name" value="SSB"/>
    <property type="match status" value="1"/>
</dbReference>
<dbReference type="Gene3D" id="2.40.50.140">
    <property type="entry name" value="Nucleic acid-binding proteins"/>
    <property type="match status" value="1"/>
</dbReference>
<dbReference type="Proteomes" id="UP001549749">
    <property type="component" value="Unassembled WGS sequence"/>
</dbReference>
<dbReference type="GO" id="GO:0003677">
    <property type="term" value="F:DNA binding"/>
    <property type="evidence" value="ECO:0007669"/>
    <property type="project" value="UniProtKB-KW"/>
</dbReference>
<feature type="region of interest" description="Disordered" evidence="4">
    <location>
        <begin position="109"/>
        <end position="129"/>
    </location>
</feature>
<dbReference type="NCBIfam" id="TIGR00621">
    <property type="entry name" value="ssb"/>
    <property type="match status" value="1"/>
</dbReference>
<comment type="caution">
    <text evidence="5">The sequence shown here is derived from an EMBL/GenBank/DDBJ whole genome shotgun (WGS) entry which is preliminary data.</text>
</comment>
<dbReference type="EMBL" id="JBEXAC010000004">
    <property type="protein sequence ID" value="MET7001475.1"/>
    <property type="molecule type" value="Genomic_DNA"/>
</dbReference>
<protein>
    <recommendedName>
        <fullName evidence="3">Single-stranded DNA-binding protein</fullName>
    </recommendedName>
</protein>
<dbReference type="PROSITE" id="PS50935">
    <property type="entry name" value="SSB"/>
    <property type="match status" value="1"/>
</dbReference>
<sequence>MNIIGRLTRDAQISTLPSDKQVVNFSVAVNDSFRNKQGERVEHTEYFNCAYWLSTNVAKVLTKGTLVELSGRVSARAWIGGDGEAHAALNFHTSQIKLYGGGKRPETVAGGISNNSAVPADNGKDDLPF</sequence>
<evidence type="ECO:0000256" key="2">
    <source>
        <dbReference type="PROSITE-ProRule" id="PRU00252"/>
    </source>
</evidence>
<name>A0ABV2TEL7_9BACT</name>
<keyword evidence="1 2" id="KW-0238">DNA-binding</keyword>
<gene>
    <name evidence="5" type="ORF">ABR189_29105</name>
</gene>
<accession>A0ABV2TEL7</accession>
<evidence type="ECO:0000256" key="4">
    <source>
        <dbReference type="SAM" id="MobiDB-lite"/>
    </source>
</evidence>
<evidence type="ECO:0000256" key="3">
    <source>
        <dbReference type="RuleBase" id="RU000524"/>
    </source>
</evidence>